<dbReference type="Proteomes" id="UP000324513">
    <property type="component" value="Unassembled WGS sequence"/>
</dbReference>
<organism evidence="2 3">
    <name type="scientific">Elizabethkingia miricola</name>
    <name type="common">Chryseobacterium miricola</name>
    <dbReference type="NCBI Taxonomy" id="172045"/>
    <lineage>
        <taxon>Bacteria</taxon>
        <taxon>Pseudomonadati</taxon>
        <taxon>Bacteroidota</taxon>
        <taxon>Flavobacteriia</taxon>
        <taxon>Flavobacteriales</taxon>
        <taxon>Weeksellaceae</taxon>
        <taxon>Elizabethkingia</taxon>
    </lineage>
</organism>
<accession>A0ABY3NID1</accession>
<dbReference type="InterPro" id="IPR046020">
    <property type="entry name" value="DUF5977"/>
</dbReference>
<dbReference type="Pfam" id="PF19404">
    <property type="entry name" value="DUF5977"/>
    <property type="match status" value="1"/>
</dbReference>
<evidence type="ECO:0000313" key="3">
    <source>
        <dbReference type="Proteomes" id="UP000324513"/>
    </source>
</evidence>
<name>A0ABY3NID1_ELIMR</name>
<feature type="domain" description="Jacalin-type lectin" evidence="1">
    <location>
        <begin position="1136"/>
        <end position="1185"/>
    </location>
</feature>
<keyword evidence="3" id="KW-1185">Reference proteome</keyword>
<evidence type="ECO:0000313" key="2">
    <source>
        <dbReference type="EMBL" id="TYO92898.1"/>
    </source>
</evidence>
<dbReference type="RefSeq" id="WP_065081343.1">
    <property type="nucleotide sequence ID" value="NZ_FLSS01000021.1"/>
</dbReference>
<proteinExistence type="predicted"/>
<protein>
    <recommendedName>
        <fullName evidence="1">Jacalin-type lectin domain-containing protein</fullName>
    </recommendedName>
</protein>
<gene>
    <name evidence="2" type="ORF">LX74_00959</name>
</gene>
<reference evidence="2 3" key="1">
    <citation type="submission" date="2019-07" db="EMBL/GenBank/DDBJ databases">
        <title>Genomic Encyclopedia of Archaeal and Bacterial Type Strains, Phase II (KMG-II): from individual species to whole genera.</title>
        <authorList>
            <person name="Goeker M."/>
        </authorList>
    </citation>
    <scope>NUCLEOTIDE SEQUENCE [LARGE SCALE GENOMIC DNA]</scope>
    <source>
        <strain evidence="2 3">DSM 14571</strain>
    </source>
</reference>
<dbReference type="EMBL" id="VNHK01000003">
    <property type="protein sequence ID" value="TYO92898.1"/>
    <property type="molecule type" value="Genomic_DNA"/>
</dbReference>
<dbReference type="InterPro" id="IPR001229">
    <property type="entry name" value="Jacalin-like_lectin_dom"/>
</dbReference>
<sequence>MNTKIVLKKTFLLILLVFQYKNLLKSQILNGNNYQTFNVATPEVSSLMNLSTLPQVDAIGATDISIPIYNIKLDEMDIPITLKYNTKGSPIDQTAPNTGLGWNLIGGGNIFFKINDLHDFYASIVPSTGEYIVTGYHQSNQIFFPEIVGDMPDEYIVNAPQLNTKFFMLETRHSNGPGPSDPKTYKATFLDGKNYIVNSERGDLEYTQIITNNPRKITDYTKFNITSDKGFNYSFGNPSATYTSITPLPSRPEDIIAQLMQYPKISTLQLEKIISPKKNEIEYEYEDYKINYIQQDINFTHYYGVFFPNTLGTVSLGDSYYRFENNYDPYAINNPNGFNWNKINNTGQIHPKRLKKIKFEQGSIIFYYNIPRKDYDGDSLDKIEIKNTSGKIIKTINFYYDYFTSNSNILDNYNNLRLKLTKIVDSSIGTYDFEYGNDYISNIFPSRNSSETDFLGYFNQNGSTRTNFPTTESNSLNPDFYPKNKLYYYPNLTRDHILPFKLKNIDNYKTEGSIDKSASKASLIGLLTKVIYPTGGGLILDYENDDFNYLNENYILGSARIKRMKYISENGTVYKENSFKYSDISTGKSYGLVNYFTPLENSTTNYTNGSKLNAEGSFINYSKVTIEENNKGSIERSYSTFSDYEDVYPKYRYDNNIENLNELVSSVKMYSRNAFSRQNLRGHLLKESIYDSNNKLLSTKINNYGVQNVNNILMNPIITFHYRSPVYSFGAIHNIPIERLLINESNKYDYFDSKVLNTIEKYSYHDNGNLYTKKIFFPNEKILETQYQYARERNNQYLINKNIISTPLQSTNIKTENTIAKITSKSEVVYPINQIDADVNSSGLPLPKSIISFDIQDPNDTAEIKVTYDLYDNKGNILQYSEKGKPTSIIWGYNQSLPIARIEGATYSQVYSSATNIITASNTDNLQETEVSEQLLISSLDNFRNNFALTNYQITTYTHNPLVGTTTITSPTGIKETYKYDSANRLEHIQDINKNILKEYNYHYKNELTTTFYNEAKDQTFTRNNCPPEATPGSYNYKIPANTYSSIISKYDADQKAQNDINNNGQKTANIYALCNNRYCTVSPTYINPIYYSSFEEVTFNHIKAILSFPINNISNSGNSWSNGFIIGTLSNSCTPKTVKSFNISSGGKSWNVSINQGGNISIQLSSGSISNGEVISLNFEYDKN</sequence>
<evidence type="ECO:0000259" key="1">
    <source>
        <dbReference type="PROSITE" id="PS51752"/>
    </source>
</evidence>
<comment type="caution">
    <text evidence="2">The sequence shown here is derived from an EMBL/GenBank/DDBJ whole genome shotgun (WGS) entry which is preliminary data.</text>
</comment>
<dbReference type="PROSITE" id="PS51752">
    <property type="entry name" value="JACALIN_LECTIN"/>
    <property type="match status" value="1"/>
</dbReference>